<name>A0A4Z2JAJ8_9TELE</name>
<sequence length="223" mass="24394">MPRPLLLGQDTENKVPFSSSSESQSIVGNADLVPVVEDRRPRQREQQQLVLSDQIRAHQRGQVALVPPPQVALDPPPQVPGQLQLAVGRVQELDGLSALYAVRVAGQEDARDQQVHAGGVEEGGHVLGRGALGDADQDSGTFSHSQPTSEFQRYQRTQWLQGFKSSSSGWTLVSDLLLMVSSVPFWTMALMSVHRDGTMLDTRSTPDSWTPSTPCFTQKTRAN</sequence>
<gene>
    <name evidence="2" type="ORF">EYF80_002576</name>
</gene>
<comment type="caution">
    <text evidence="2">The sequence shown here is derived from an EMBL/GenBank/DDBJ whole genome shotgun (WGS) entry which is preliminary data.</text>
</comment>
<evidence type="ECO:0000256" key="1">
    <source>
        <dbReference type="SAM" id="MobiDB-lite"/>
    </source>
</evidence>
<organism evidence="2 3">
    <name type="scientific">Liparis tanakae</name>
    <name type="common">Tanaka's snailfish</name>
    <dbReference type="NCBI Taxonomy" id="230148"/>
    <lineage>
        <taxon>Eukaryota</taxon>
        <taxon>Metazoa</taxon>
        <taxon>Chordata</taxon>
        <taxon>Craniata</taxon>
        <taxon>Vertebrata</taxon>
        <taxon>Euteleostomi</taxon>
        <taxon>Actinopterygii</taxon>
        <taxon>Neopterygii</taxon>
        <taxon>Teleostei</taxon>
        <taxon>Neoteleostei</taxon>
        <taxon>Acanthomorphata</taxon>
        <taxon>Eupercaria</taxon>
        <taxon>Perciformes</taxon>
        <taxon>Cottioidei</taxon>
        <taxon>Cottales</taxon>
        <taxon>Liparidae</taxon>
        <taxon>Liparis</taxon>
    </lineage>
</organism>
<keyword evidence="3" id="KW-1185">Reference proteome</keyword>
<dbReference type="EMBL" id="SRLO01000011">
    <property type="protein sequence ID" value="TNN87375.1"/>
    <property type="molecule type" value="Genomic_DNA"/>
</dbReference>
<dbReference type="AlphaFoldDB" id="A0A4Z2JAJ8"/>
<proteinExistence type="predicted"/>
<evidence type="ECO:0000313" key="2">
    <source>
        <dbReference type="EMBL" id="TNN87375.1"/>
    </source>
</evidence>
<protein>
    <submittedName>
        <fullName evidence="2">Uncharacterized protein</fullName>
    </submittedName>
</protein>
<accession>A0A4Z2JAJ8</accession>
<feature type="compositionally biased region" description="Basic and acidic residues" evidence="1">
    <location>
        <begin position="36"/>
        <end position="45"/>
    </location>
</feature>
<evidence type="ECO:0000313" key="3">
    <source>
        <dbReference type="Proteomes" id="UP000314294"/>
    </source>
</evidence>
<feature type="compositionally biased region" description="Polar residues" evidence="1">
    <location>
        <begin position="16"/>
        <end position="27"/>
    </location>
</feature>
<dbReference type="Proteomes" id="UP000314294">
    <property type="component" value="Unassembled WGS sequence"/>
</dbReference>
<reference evidence="2 3" key="1">
    <citation type="submission" date="2019-03" db="EMBL/GenBank/DDBJ databases">
        <title>First draft genome of Liparis tanakae, snailfish: a comprehensive survey of snailfish specific genes.</title>
        <authorList>
            <person name="Kim W."/>
            <person name="Song I."/>
            <person name="Jeong J.-H."/>
            <person name="Kim D."/>
            <person name="Kim S."/>
            <person name="Ryu S."/>
            <person name="Song J.Y."/>
            <person name="Lee S.K."/>
        </authorList>
    </citation>
    <scope>NUCLEOTIDE SEQUENCE [LARGE SCALE GENOMIC DNA]</scope>
    <source>
        <tissue evidence="2">Muscle</tissue>
    </source>
</reference>
<feature type="region of interest" description="Disordered" evidence="1">
    <location>
        <begin position="1"/>
        <end position="46"/>
    </location>
</feature>
<feature type="region of interest" description="Disordered" evidence="1">
    <location>
        <begin position="202"/>
        <end position="223"/>
    </location>
</feature>